<evidence type="ECO:0000313" key="3">
    <source>
        <dbReference type="Proteomes" id="UP000321083"/>
    </source>
</evidence>
<evidence type="ECO:0008006" key="4">
    <source>
        <dbReference type="Google" id="ProtNLM"/>
    </source>
</evidence>
<organism evidence="2 3">
    <name type="scientific">Planctomyces bekefii</name>
    <dbReference type="NCBI Taxonomy" id="1653850"/>
    <lineage>
        <taxon>Bacteria</taxon>
        <taxon>Pseudomonadati</taxon>
        <taxon>Planctomycetota</taxon>
        <taxon>Planctomycetia</taxon>
        <taxon>Planctomycetales</taxon>
        <taxon>Planctomycetaceae</taxon>
        <taxon>Planctomyces</taxon>
    </lineage>
</organism>
<dbReference type="AlphaFoldDB" id="A0A5C6M200"/>
<evidence type="ECO:0000313" key="2">
    <source>
        <dbReference type="EMBL" id="TWW08193.1"/>
    </source>
</evidence>
<evidence type="ECO:0000256" key="1">
    <source>
        <dbReference type="ARBA" id="ARBA00022679"/>
    </source>
</evidence>
<dbReference type="Proteomes" id="UP000321083">
    <property type="component" value="Unassembled WGS sequence"/>
</dbReference>
<sequence length="273" mass="31632">MPTKNVKPIIIIGCPRSGTTLLYSILSASPELESLHNESRFLFRKFYKQKLDKGISFASDVLRPSDLDEEDIKYFRDEFLKYSFSSKLIGKLIHKVLRSFPLFKPFESLIVETNFLLKKLFLIKHCIIEKTPRNCFKVEVMNLLFPDAYFIYIKRDPRTNISSLIDGWTHRKSSKRISKRLPALRYKLNIKGYEGTDWKFTLPPGYELIVNSPLEEVCAYQWQKSNEEALKGLEKIPNDRKIAISYEDLVNNTPAVIQSICDFTGLKYTGALA</sequence>
<name>A0A5C6M200_9PLAN</name>
<dbReference type="PANTHER" id="PTHR12788:SF10">
    <property type="entry name" value="PROTEIN-TYROSINE SULFOTRANSFERASE"/>
    <property type="match status" value="1"/>
</dbReference>
<dbReference type="Pfam" id="PF13469">
    <property type="entry name" value="Sulfotransfer_3"/>
    <property type="match status" value="2"/>
</dbReference>
<keyword evidence="3" id="KW-1185">Reference proteome</keyword>
<reference evidence="2 3" key="2">
    <citation type="submission" date="2019-08" db="EMBL/GenBank/DDBJ databases">
        <authorList>
            <person name="Henke P."/>
        </authorList>
    </citation>
    <scope>NUCLEOTIDE SEQUENCE [LARGE SCALE GENOMIC DNA]</scope>
    <source>
        <strain evidence="2">Phe10_nw2017</strain>
    </source>
</reference>
<accession>A0A5C6M200</accession>
<dbReference type="InterPro" id="IPR027417">
    <property type="entry name" value="P-loop_NTPase"/>
</dbReference>
<dbReference type="PANTHER" id="PTHR12788">
    <property type="entry name" value="PROTEIN-TYROSINE SULFOTRANSFERASE 2"/>
    <property type="match status" value="1"/>
</dbReference>
<gene>
    <name evidence="2" type="ORF">E3A20_26770</name>
</gene>
<reference evidence="2 3" key="1">
    <citation type="submission" date="2019-08" db="EMBL/GenBank/DDBJ databases">
        <title>100 year-old enigma solved: identification of Planctomyces bekefii, the type genus and species of the phylum Planctomycetes.</title>
        <authorList>
            <person name="Svetlana D.N."/>
            <person name="Overmann J."/>
        </authorList>
    </citation>
    <scope>NUCLEOTIDE SEQUENCE [LARGE SCALE GENOMIC DNA]</scope>
    <source>
        <strain evidence="2">Phe10_nw2017</strain>
    </source>
</reference>
<dbReference type="GO" id="GO:0008476">
    <property type="term" value="F:protein-tyrosine sulfotransferase activity"/>
    <property type="evidence" value="ECO:0007669"/>
    <property type="project" value="InterPro"/>
</dbReference>
<dbReference type="EMBL" id="SRHE01000794">
    <property type="protein sequence ID" value="TWW08193.1"/>
    <property type="molecule type" value="Genomic_DNA"/>
</dbReference>
<proteinExistence type="predicted"/>
<protein>
    <recommendedName>
        <fullName evidence="4">Sulfotransferase</fullName>
    </recommendedName>
</protein>
<keyword evidence="1" id="KW-0808">Transferase</keyword>
<dbReference type="SUPFAM" id="SSF52540">
    <property type="entry name" value="P-loop containing nucleoside triphosphate hydrolases"/>
    <property type="match status" value="1"/>
</dbReference>
<dbReference type="Gene3D" id="3.40.50.300">
    <property type="entry name" value="P-loop containing nucleotide triphosphate hydrolases"/>
    <property type="match status" value="1"/>
</dbReference>
<dbReference type="InterPro" id="IPR026634">
    <property type="entry name" value="TPST-like"/>
</dbReference>
<feature type="non-terminal residue" evidence="2">
    <location>
        <position position="273"/>
    </location>
</feature>
<comment type="caution">
    <text evidence="2">The sequence shown here is derived from an EMBL/GenBank/DDBJ whole genome shotgun (WGS) entry which is preliminary data.</text>
</comment>